<feature type="domain" description="HTH hxlR-type" evidence="4">
    <location>
        <begin position="11"/>
        <end position="109"/>
    </location>
</feature>
<evidence type="ECO:0000256" key="3">
    <source>
        <dbReference type="ARBA" id="ARBA00023163"/>
    </source>
</evidence>
<dbReference type="PANTHER" id="PTHR33204">
    <property type="entry name" value="TRANSCRIPTIONAL REGULATOR, MARR FAMILY"/>
    <property type="match status" value="1"/>
</dbReference>
<gene>
    <name evidence="5" type="ORF">FSB76_01350</name>
</gene>
<dbReference type="GO" id="GO:0003677">
    <property type="term" value="F:DNA binding"/>
    <property type="evidence" value="ECO:0007669"/>
    <property type="project" value="UniProtKB-KW"/>
</dbReference>
<dbReference type="InterPro" id="IPR036390">
    <property type="entry name" value="WH_DNA-bd_sf"/>
</dbReference>
<evidence type="ECO:0000313" key="5">
    <source>
        <dbReference type="EMBL" id="QEC74656.1"/>
    </source>
</evidence>
<dbReference type="KEGG" id="mgk:FSB76_01350"/>
<evidence type="ECO:0000313" key="6">
    <source>
        <dbReference type="Proteomes" id="UP000321362"/>
    </source>
</evidence>
<name>A0A5B8VV60_9SPHI</name>
<dbReference type="AlphaFoldDB" id="A0A5B8VV60"/>
<dbReference type="InterPro" id="IPR036388">
    <property type="entry name" value="WH-like_DNA-bd_sf"/>
</dbReference>
<accession>A0A5B8VV60</accession>
<dbReference type="PROSITE" id="PS51118">
    <property type="entry name" value="HTH_HXLR"/>
    <property type="match status" value="1"/>
</dbReference>
<dbReference type="OrthoDB" id="9797599at2"/>
<reference evidence="5 6" key="1">
    <citation type="journal article" date="2013" name="J. Microbiol.">
        <title>Mucilaginibacter ginsenosidivorax sp. nov., with ginsenoside converting activity isolated from sediment.</title>
        <authorList>
            <person name="Kim J.K."/>
            <person name="Choi T.E."/>
            <person name="Liu Q.M."/>
            <person name="Park H.Y."/>
            <person name="Yi T.H."/>
            <person name="Yoon M.H."/>
            <person name="Kim S.C."/>
            <person name="Im W.T."/>
        </authorList>
    </citation>
    <scope>NUCLEOTIDE SEQUENCE [LARGE SCALE GENOMIC DNA]</scope>
    <source>
        <strain evidence="5 6">KHI28</strain>
    </source>
</reference>
<evidence type="ECO:0000259" key="4">
    <source>
        <dbReference type="PROSITE" id="PS51118"/>
    </source>
</evidence>
<protein>
    <submittedName>
        <fullName evidence="5">Helix-turn-helix transcriptional regulator</fullName>
    </submittedName>
</protein>
<keyword evidence="1" id="KW-0805">Transcription regulation</keyword>
<proteinExistence type="predicted"/>
<dbReference type="SUPFAM" id="SSF46785">
    <property type="entry name" value="Winged helix' DNA-binding domain"/>
    <property type="match status" value="1"/>
</dbReference>
<keyword evidence="2" id="KW-0238">DNA-binding</keyword>
<keyword evidence="3" id="KW-0804">Transcription</keyword>
<dbReference type="Gene3D" id="1.10.10.10">
    <property type="entry name" value="Winged helix-like DNA-binding domain superfamily/Winged helix DNA-binding domain"/>
    <property type="match status" value="1"/>
</dbReference>
<evidence type="ECO:0000256" key="2">
    <source>
        <dbReference type="ARBA" id="ARBA00023125"/>
    </source>
</evidence>
<organism evidence="5 6">
    <name type="scientific">Mucilaginibacter ginsenosidivorax</name>
    <dbReference type="NCBI Taxonomy" id="862126"/>
    <lineage>
        <taxon>Bacteria</taxon>
        <taxon>Pseudomonadati</taxon>
        <taxon>Bacteroidota</taxon>
        <taxon>Sphingobacteriia</taxon>
        <taxon>Sphingobacteriales</taxon>
        <taxon>Sphingobacteriaceae</taxon>
        <taxon>Mucilaginibacter</taxon>
    </lineage>
</organism>
<dbReference type="InterPro" id="IPR002577">
    <property type="entry name" value="HTH_HxlR"/>
</dbReference>
<dbReference type="Proteomes" id="UP000321362">
    <property type="component" value="Chromosome"/>
</dbReference>
<dbReference type="EMBL" id="CP042437">
    <property type="protein sequence ID" value="QEC74656.1"/>
    <property type="molecule type" value="Genomic_DNA"/>
</dbReference>
<keyword evidence="6" id="KW-1185">Reference proteome</keyword>
<dbReference type="RefSeq" id="WP_147051815.1">
    <property type="nucleotide sequence ID" value="NZ_CP042437.1"/>
</dbReference>
<sequence length="147" mass="16727">MRDERFCASNCPFTRAIGTIGNKWKPIIINVIGTRTVRFGQMDSIIPIISRKVLAEQLKELEEDGLLERMAYKELPPRVEYKLSEKGLAFLPILDSIKEWNCKYEVTPLTEAPGQKSRITYAADLIDRKTFVPKKIAKVATDAVIKD</sequence>
<evidence type="ECO:0000256" key="1">
    <source>
        <dbReference type="ARBA" id="ARBA00023015"/>
    </source>
</evidence>
<dbReference type="Pfam" id="PF01638">
    <property type="entry name" value="HxlR"/>
    <property type="match status" value="1"/>
</dbReference>